<sequence>MLRIMPKYPETRPEYPYHLDLAHRNQVNVSFSLSKKFEYEDAGLVTSTRKVYTPFPAHTGGFLYFGPQLGLPPLAASVRFRCTPTANPSSFDDGFDLLMPNGLPWQKLLPLHSFSSLCTSCFQFTLHNSSQQLNLTVVTKERVHSIRIPYIRFFTSRQYRFEGSALAHFELSPTIPNTVHLRIVKILEPVSVSGQDAVVSSRVTAVIGWSGSPVRPRMNVNARSAPNDNKFAIQDCRFKHRADGGRMAVDSRERPEYYQNDRRTRTLAHDCARRACTRWGDWGQAGARGRIEDCTRPKHNPAWRRPERAQDATKQNRVITFKSAFTVTSLSQRIISAPSIHDTSRTRDRSRSRSRWTNAILNRPGGGASAFVKNEIELSHVMSVQVKQEKVTDAEYPEEAESGAYDSSVKGAPQKAAAYILY</sequence>
<evidence type="ECO:0000256" key="1">
    <source>
        <dbReference type="SAM" id="MobiDB-lite"/>
    </source>
</evidence>
<dbReference type="EMBL" id="JARJLG010000176">
    <property type="protein sequence ID" value="KAJ7732368.1"/>
    <property type="molecule type" value="Genomic_DNA"/>
</dbReference>
<dbReference type="Proteomes" id="UP001215280">
    <property type="component" value="Unassembled WGS sequence"/>
</dbReference>
<reference evidence="2" key="1">
    <citation type="submission" date="2023-03" db="EMBL/GenBank/DDBJ databases">
        <title>Massive genome expansion in bonnet fungi (Mycena s.s.) driven by repeated elements and novel gene families across ecological guilds.</title>
        <authorList>
            <consortium name="Lawrence Berkeley National Laboratory"/>
            <person name="Harder C.B."/>
            <person name="Miyauchi S."/>
            <person name="Viragh M."/>
            <person name="Kuo A."/>
            <person name="Thoen E."/>
            <person name="Andreopoulos B."/>
            <person name="Lu D."/>
            <person name="Skrede I."/>
            <person name="Drula E."/>
            <person name="Henrissat B."/>
            <person name="Morin E."/>
            <person name="Kohler A."/>
            <person name="Barry K."/>
            <person name="LaButti K."/>
            <person name="Morin E."/>
            <person name="Salamov A."/>
            <person name="Lipzen A."/>
            <person name="Mereny Z."/>
            <person name="Hegedus B."/>
            <person name="Baldrian P."/>
            <person name="Stursova M."/>
            <person name="Weitz H."/>
            <person name="Taylor A."/>
            <person name="Grigoriev I.V."/>
            <person name="Nagy L.G."/>
            <person name="Martin F."/>
            <person name="Kauserud H."/>
        </authorList>
    </citation>
    <scope>NUCLEOTIDE SEQUENCE</scope>
    <source>
        <strain evidence="2">CBHHK188m</strain>
    </source>
</reference>
<proteinExistence type="predicted"/>
<name>A0AAD7I0M2_9AGAR</name>
<evidence type="ECO:0000313" key="2">
    <source>
        <dbReference type="EMBL" id="KAJ7732368.1"/>
    </source>
</evidence>
<organism evidence="2 3">
    <name type="scientific">Mycena maculata</name>
    <dbReference type="NCBI Taxonomy" id="230809"/>
    <lineage>
        <taxon>Eukaryota</taxon>
        <taxon>Fungi</taxon>
        <taxon>Dikarya</taxon>
        <taxon>Basidiomycota</taxon>
        <taxon>Agaricomycotina</taxon>
        <taxon>Agaricomycetes</taxon>
        <taxon>Agaricomycetidae</taxon>
        <taxon>Agaricales</taxon>
        <taxon>Marasmiineae</taxon>
        <taxon>Mycenaceae</taxon>
        <taxon>Mycena</taxon>
    </lineage>
</organism>
<accession>A0AAD7I0M2</accession>
<comment type="caution">
    <text evidence="2">The sequence shown here is derived from an EMBL/GenBank/DDBJ whole genome shotgun (WGS) entry which is preliminary data.</text>
</comment>
<keyword evidence="3" id="KW-1185">Reference proteome</keyword>
<feature type="region of interest" description="Disordered" evidence="1">
    <location>
        <begin position="292"/>
        <end position="313"/>
    </location>
</feature>
<dbReference type="AlphaFoldDB" id="A0AAD7I0M2"/>
<gene>
    <name evidence="2" type="ORF">DFH07DRAFT_780972</name>
</gene>
<evidence type="ECO:0000313" key="3">
    <source>
        <dbReference type="Proteomes" id="UP001215280"/>
    </source>
</evidence>
<protein>
    <submittedName>
        <fullName evidence="2">Uncharacterized protein</fullName>
    </submittedName>
</protein>